<protein>
    <submittedName>
        <fullName evidence="1">Uncharacterized protein</fullName>
    </submittedName>
</protein>
<dbReference type="AlphaFoldDB" id="A0A9E7L7Q5"/>
<accession>A0A9E7L7Q5</accession>
<reference evidence="1" key="1">
    <citation type="submission" date="2022-05" db="EMBL/GenBank/DDBJ databases">
        <title>The Musa troglodytarum L. genome provides insights into the mechanism of non-climacteric behaviour and enrichment of carotenoids.</title>
        <authorList>
            <person name="Wang J."/>
        </authorList>
    </citation>
    <scope>NUCLEOTIDE SEQUENCE</scope>
    <source>
        <tissue evidence="1">Leaf</tissue>
    </source>
</reference>
<dbReference type="Proteomes" id="UP001055439">
    <property type="component" value="Chromosome 8"/>
</dbReference>
<evidence type="ECO:0000313" key="1">
    <source>
        <dbReference type="EMBL" id="URE40789.1"/>
    </source>
</evidence>
<name>A0A9E7L7Q5_9LILI</name>
<keyword evidence="2" id="KW-1185">Reference proteome</keyword>
<proteinExistence type="predicted"/>
<gene>
    <name evidence="1" type="ORF">MUK42_06817</name>
</gene>
<evidence type="ECO:0000313" key="2">
    <source>
        <dbReference type="Proteomes" id="UP001055439"/>
    </source>
</evidence>
<dbReference type="EMBL" id="CP097510">
    <property type="protein sequence ID" value="URE40789.1"/>
    <property type="molecule type" value="Genomic_DNA"/>
</dbReference>
<sequence>MIPSRPCVATNSELGAGEEDEIARRSYARPTQLSRSSKAPTFTPQAIDPVVGSCPQALGHLLRHSCEARRDEARASRHHSHPHDPELALALLLPLPSMLSTVAFAADAFCRCLHRRRSGTSLPLSLMDGSVGLARAYSFLPSSRRVQFLPLSRERTAGSSTTDRRPLELPSLPLPLLSFAALP</sequence>
<organism evidence="1 2">
    <name type="scientific">Musa troglodytarum</name>
    <name type="common">fe'i banana</name>
    <dbReference type="NCBI Taxonomy" id="320322"/>
    <lineage>
        <taxon>Eukaryota</taxon>
        <taxon>Viridiplantae</taxon>
        <taxon>Streptophyta</taxon>
        <taxon>Embryophyta</taxon>
        <taxon>Tracheophyta</taxon>
        <taxon>Spermatophyta</taxon>
        <taxon>Magnoliopsida</taxon>
        <taxon>Liliopsida</taxon>
        <taxon>Zingiberales</taxon>
        <taxon>Musaceae</taxon>
        <taxon>Musa</taxon>
    </lineage>
</organism>